<keyword evidence="6" id="KW-0687">Ribonucleoprotein</keyword>
<keyword evidence="5" id="KW-0496">Mitochondrion</keyword>
<dbReference type="AlphaFoldDB" id="A0A087UPD6"/>
<gene>
    <name evidence="8" type="ORF">X975_26812</name>
</gene>
<keyword evidence="4 8" id="KW-0689">Ribosomal protein</keyword>
<dbReference type="STRING" id="407821.A0A087UPD6"/>
<evidence type="ECO:0000256" key="3">
    <source>
        <dbReference type="ARBA" id="ARBA00022946"/>
    </source>
</evidence>
<proteinExistence type="inferred from homology"/>
<comment type="similarity">
    <text evidence="2">Belongs to the mitochondrion-specific ribosomal protein mL42 family.</text>
</comment>
<keyword evidence="3" id="KW-0809">Transit peptide</keyword>
<dbReference type="EMBL" id="KK120860">
    <property type="protein sequence ID" value="KFM79225.1"/>
    <property type="molecule type" value="Genomic_DNA"/>
</dbReference>
<evidence type="ECO:0000256" key="2">
    <source>
        <dbReference type="ARBA" id="ARBA00005556"/>
    </source>
</evidence>
<reference evidence="8 9" key="1">
    <citation type="submission" date="2013-11" db="EMBL/GenBank/DDBJ databases">
        <title>Genome sequencing of Stegodyphus mimosarum.</title>
        <authorList>
            <person name="Bechsgaard J."/>
        </authorList>
    </citation>
    <scope>NUCLEOTIDE SEQUENCE [LARGE SCALE GENOMIC DNA]</scope>
</reference>
<evidence type="ECO:0000256" key="7">
    <source>
        <dbReference type="ARBA" id="ARBA00035189"/>
    </source>
</evidence>
<dbReference type="Pfam" id="PF10210">
    <property type="entry name" value="MRP-S32"/>
    <property type="match status" value="1"/>
</dbReference>
<sequence>MLCLRSRLYNLSFSLGKVHKGKQGQNAFLPGCQYQAYSSMKDRNSWVVLSDDGKIICCWHPEEAPPYEHTKPLPKMDPEFLEGDSVLKVQYRRDAKYRFKPDGPTIPELAKMTYTTKHRWYPNNEKKYLDPNPPVDR</sequence>
<dbReference type="Proteomes" id="UP000054359">
    <property type="component" value="Unassembled WGS sequence"/>
</dbReference>
<name>A0A087UPD6_STEMI</name>
<evidence type="ECO:0000256" key="1">
    <source>
        <dbReference type="ARBA" id="ARBA00004173"/>
    </source>
</evidence>
<accession>A0A087UPD6</accession>
<comment type="subcellular location">
    <subcellularLocation>
        <location evidence="1">Mitochondrion</location>
    </subcellularLocation>
</comment>
<evidence type="ECO:0000256" key="5">
    <source>
        <dbReference type="ARBA" id="ARBA00023128"/>
    </source>
</evidence>
<dbReference type="OMA" id="NTIETHD"/>
<organism evidence="8 9">
    <name type="scientific">Stegodyphus mimosarum</name>
    <name type="common">African social velvet spider</name>
    <dbReference type="NCBI Taxonomy" id="407821"/>
    <lineage>
        <taxon>Eukaryota</taxon>
        <taxon>Metazoa</taxon>
        <taxon>Ecdysozoa</taxon>
        <taxon>Arthropoda</taxon>
        <taxon>Chelicerata</taxon>
        <taxon>Arachnida</taxon>
        <taxon>Araneae</taxon>
        <taxon>Araneomorphae</taxon>
        <taxon>Entelegynae</taxon>
        <taxon>Eresoidea</taxon>
        <taxon>Eresidae</taxon>
        <taxon>Stegodyphus</taxon>
    </lineage>
</organism>
<protein>
    <recommendedName>
        <fullName evidence="7">Large ribosomal subunit protein mL42</fullName>
    </recommendedName>
</protein>
<evidence type="ECO:0000313" key="9">
    <source>
        <dbReference type="Proteomes" id="UP000054359"/>
    </source>
</evidence>
<evidence type="ECO:0000256" key="6">
    <source>
        <dbReference type="ARBA" id="ARBA00023274"/>
    </source>
</evidence>
<dbReference type="PANTHER" id="PTHR13450">
    <property type="entry name" value="MITOCHONDRIAL 39S RIBOSOMAL PROTEIN L42"/>
    <property type="match status" value="1"/>
</dbReference>
<keyword evidence="9" id="KW-1185">Reference proteome</keyword>
<evidence type="ECO:0000313" key="8">
    <source>
        <dbReference type="EMBL" id="KFM79225.1"/>
    </source>
</evidence>
<evidence type="ECO:0000256" key="4">
    <source>
        <dbReference type="ARBA" id="ARBA00022980"/>
    </source>
</evidence>
<dbReference type="GO" id="GO:0005762">
    <property type="term" value="C:mitochondrial large ribosomal subunit"/>
    <property type="evidence" value="ECO:0007669"/>
    <property type="project" value="TreeGrafter"/>
</dbReference>
<feature type="non-terminal residue" evidence="8">
    <location>
        <position position="137"/>
    </location>
</feature>
<dbReference type="OrthoDB" id="1107506at2759"/>
<dbReference type="PANTHER" id="PTHR13450:SF4">
    <property type="entry name" value="LARGE RIBOSOMAL SUBUNIT PROTEIN ML42"/>
    <property type="match status" value="1"/>
</dbReference>
<dbReference type="InterPro" id="IPR019346">
    <property type="entry name" value="Ribosomal_mL42"/>
</dbReference>